<dbReference type="Proteomes" id="UP000008120">
    <property type="component" value="Chromosome"/>
</dbReference>
<keyword evidence="5 10" id="KW-0479">Metal-binding</keyword>
<evidence type="ECO:0000259" key="13">
    <source>
        <dbReference type="Pfam" id="PF02896"/>
    </source>
</evidence>
<evidence type="ECO:0000256" key="5">
    <source>
        <dbReference type="ARBA" id="ARBA00022723"/>
    </source>
</evidence>
<feature type="domain" description="Pyruvate phosphate dikinase AMP/ATP-binding" evidence="12">
    <location>
        <begin position="65"/>
        <end position="289"/>
    </location>
</feature>
<gene>
    <name evidence="16" type="ORF">CSUB_C1231</name>
    <name evidence="15" type="ORF">HGMM_F01A09C36</name>
    <name evidence="14" type="ORF">HGMM_F31B05C22</name>
</gene>
<reference evidence="14 17" key="2">
    <citation type="journal article" date="2011" name="Nucleic Acids Res.">
        <title>Insights into the evolution of Archaea and eukaryotic protein modifier systems revealed by the genome of a novel archaeal group.</title>
        <authorList>
            <person name="Nunoura T."/>
            <person name="Takaki Y."/>
            <person name="Kakuta J."/>
            <person name="Nishi S."/>
            <person name="Sugahara J."/>
            <person name="Kazama H."/>
            <person name="Chee G."/>
            <person name="Hattori M."/>
            <person name="Kanai A."/>
            <person name="Atomi H."/>
            <person name="Takai K."/>
            <person name="Takami H."/>
        </authorList>
    </citation>
    <scope>NUCLEOTIDE SEQUENCE [LARGE SCALE GENOMIC DNA]</scope>
</reference>
<comment type="cofactor">
    <cofactor evidence="1 10">
        <name>Mg(2+)</name>
        <dbReference type="ChEBI" id="CHEBI:18420"/>
    </cofactor>
</comment>
<dbReference type="EMBL" id="AP011861">
    <property type="protein sequence ID" value="BAJ48286.1"/>
    <property type="molecule type" value="Genomic_DNA"/>
</dbReference>
<dbReference type="GO" id="GO:0005524">
    <property type="term" value="F:ATP binding"/>
    <property type="evidence" value="ECO:0007669"/>
    <property type="project" value="UniProtKB-KW"/>
</dbReference>
<dbReference type="Pfam" id="PF00391">
    <property type="entry name" value="PEP-utilizers"/>
    <property type="match status" value="1"/>
</dbReference>
<dbReference type="GO" id="GO:0046872">
    <property type="term" value="F:metal ion binding"/>
    <property type="evidence" value="ECO:0007669"/>
    <property type="project" value="UniProtKB-KW"/>
</dbReference>
<dbReference type="Gene3D" id="3.30.470.20">
    <property type="entry name" value="ATP-grasp fold, B domain"/>
    <property type="match status" value="1"/>
</dbReference>
<dbReference type="Gene3D" id="3.30.1490.20">
    <property type="entry name" value="ATP-grasp fold, A domain"/>
    <property type="match status" value="1"/>
</dbReference>
<evidence type="ECO:0000313" key="15">
    <source>
        <dbReference type="EMBL" id="BAJ49606.1"/>
    </source>
</evidence>
<evidence type="ECO:0000256" key="2">
    <source>
        <dbReference type="ARBA" id="ARBA00007837"/>
    </source>
</evidence>
<dbReference type="PANTHER" id="PTHR22931:SF9">
    <property type="entry name" value="PYRUVATE, PHOSPHATE DIKINASE 1, CHLOROPLASTIC"/>
    <property type="match status" value="1"/>
</dbReference>
<dbReference type="SUPFAM" id="SSF51621">
    <property type="entry name" value="Phosphoenolpyruvate/pyruvate domain"/>
    <property type="match status" value="1"/>
</dbReference>
<evidence type="ECO:0000259" key="11">
    <source>
        <dbReference type="Pfam" id="PF00391"/>
    </source>
</evidence>
<dbReference type="Gene3D" id="1.20.80.30">
    <property type="match status" value="1"/>
</dbReference>
<evidence type="ECO:0000313" key="14">
    <source>
        <dbReference type="EMBL" id="BAJ48286.1"/>
    </source>
</evidence>
<dbReference type="InterPro" id="IPR013815">
    <property type="entry name" value="ATP_grasp_subdomain_1"/>
</dbReference>
<dbReference type="NCBIfam" id="NF004531">
    <property type="entry name" value="PRK05878.1"/>
    <property type="match status" value="1"/>
</dbReference>
<evidence type="ECO:0000256" key="8">
    <source>
        <dbReference type="ARBA" id="ARBA00022840"/>
    </source>
</evidence>
<dbReference type="Gene3D" id="1.10.189.10">
    <property type="entry name" value="Pyruvate Phosphate Dikinase, domain 2"/>
    <property type="match status" value="1"/>
</dbReference>
<dbReference type="InterPro" id="IPR015813">
    <property type="entry name" value="Pyrv/PenolPyrv_kinase-like_dom"/>
</dbReference>
<dbReference type="PROSITE" id="PS00742">
    <property type="entry name" value="PEP_ENZYMES_2"/>
    <property type="match status" value="1"/>
</dbReference>
<keyword evidence="8" id="KW-0067">ATP-binding</keyword>
<dbReference type="Pfam" id="PF01326">
    <property type="entry name" value="PPDK_N"/>
    <property type="match status" value="2"/>
</dbReference>
<dbReference type="Pfam" id="PF02896">
    <property type="entry name" value="PEP-utilizers_C"/>
    <property type="match status" value="1"/>
</dbReference>
<feature type="domain" description="PEP-utilising enzyme C-terminal" evidence="13">
    <location>
        <begin position="516"/>
        <end position="876"/>
    </location>
</feature>
<dbReference type="SUPFAM" id="SSF52009">
    <property type="entry name" value="Phosphohistidine domain"/>
    <property type="match status" value="1"/>
</dbReference>
<dbReference type="KEGG" id="csu:CSUB_C1231"/>
<dbReference type="Gene3D" id="3.20.20.60">
    <property type="entry name" value="Phosphoenolpyruvate-binding domains"/>
    <property type="match status" value="1"/>
</dbReference>
<comment type="similarity">
    <text evidence="2">Belongs to the PEP-utilizing enzyme family.</text>
</comment>
<evidence type="ECO:0000256" key="1">
    <source>
        <dbReference type="ARBA" id="ARBA00001946"/>
    </source>
</evidence>
<dbReference type="InterPro" id="IPR023151">
    <property type="entry name" value="PEP_util_CS"/>
</dbReference>
<evidence type="ECO:0000313" key="17">
    <source>
        <dbReference type="Proteomes" id="UP000008120"/>
    </source>
</evidence>
<dbReference type="EMBL" id="AP011897">
    <property type="protein sequence ID" value="BAJ49606.1"/>
    <property type="molecule type" value="Genomic_DNA"/>
</dbReference>
<organism evidence="14 17">
    <name type="scientific">Caldiarchaeum subterraneum</name>
    <dbReference type="NCBI Taxonomy" id="311458"/>
    <lineage>
        <taxon>Archaea</taxon>
        <taxon>Nitrososphaerota</taxon>
        <taxon>Candidatus Caldarchaeales</taxon>
        <taxon>Candidatus Caldarchaeaceae</taxon>
        <taxon>Candidatus Caldarchaeum</taxon>
    </lineage>
</organism>
<feature type="domain" description="PEP-utilising enzyme mobile" evidence="11">
    <location>
        <begin position="418"/>
        <end position="500"/>
    </location>
</feature>
<evidence type="ECO:0000259" key="12">
    <source>
        <dbReference type="Pfam" id="PF01326"/>
    </source>
</evidence>
<feature type="domain" description="Pyruvate phosphate dikinase AMP/ATP-binding" evidence="12">
    <location>
        <begin position="301"/>
        <end position="354"/>
    </location>
</feature>
<dbReference type="GO" id="GO:0050242">
    <property type="term" value="F:pyruvate, phosphate dikinase activity"/>
    <property type="evidence" value="ECO:0007669"/>
    <property type="project" value="UniProtKB-EC"/>
</dbReference>
<protein>
    <recommendedName>
        <fullName evidence="3">pyruvate, phosphate dikinase</fullName>
        <ecNumber evidence="3">2.7.9.1</ecNumber>
    </recommendedName>
</protein>
<dbReference type="InterPro" id="IPR018274">
    <property type="entry name" value="PEP_util_AS"/>
</dbReference>
<evidence type="ECO:0000256" key="7">
    <source>
        <dbReference type="ARBA" id="ARBA00022777"/>
    </source>
</evidence>
<sequence length="887" mass="98384">MSSNGLVGLFEEFKNLGKFELGGKGYGLVQMSAIGLPVPPGIIILTTACKMYYREGGRIPEGLFEELMEKLRILEKKVGKRLGDPSNPLLLSVRSGAPYSMPGMMDTILNLGINDAVAEGLAKLTGDRRFAYDAYRRFIQMFARIAMGVKTDRFEKILEETKQRLGVRFDIEIPAEELRKIVEEFKRIVKEETGRELPQDPSEQLKMAVEAVFKSWNNPRAIEYRKFYKIPDDLGTAVNIQMMVFGNLGENSGTGVGFTRDPSTGEKKLFGEYLPKAQGEDVVAGIRTPYPLSQVEPQLYRQLLEMAEKLEKHFRDMQDFEFTVENGKLYLLQTRNGKRTAQAAVKIAVDMFEEGLITAEEALLRVEPKELNQLLHRRIDASFKGKPIAKGLNASPGAATGKVVFDTDEAAERGNKGEKVILVRPETTPEDIKGIIAAQGVLTSRGGMTSHAAVVARGMGKPAVVGCESIKINMDEQLFVTADGVTVRHDDVITIDGSTGNVYLGEAPTTEPEMTGELNKLLSLADRFRRLGVRANADTPEAAARARSFGAEGIGLCRTERMFNAPERLPIVREMIMAETSEERRRALEKLLPFQVGDFIGIFTAMKGLPVTVRLLDLPLHEFLPPAEEILKEMFELVQKPGNEKEIAARQELLRKVLALKEHNPMLGHRGCRLAIRYPEIYEMQVRAILTAAIEVRRRHGETAKIQIMLPLVSEKNELAYLRKIIEETAEKLFKELGERIDYKVGTMIETPRAALTAAEIAEVADFFSFGTNDLTQTTYGFSRDDAEAKFMADYLEKNIVKHNPFESIDTRGVGRLVEMATAEGKKANPHLEVGICGEHGGDPDSVKFFHKAGLDYVSASPYRVPIARLAAAQAAVGEGVKIAATV</sequence>
<dbReference type="InterPro" id="IPR002192">
    <property type="entry name" value="PPDK_AMP/ATP-bd"/>
</dbReference>
<dbReference type="NCBIfam" id="TIGR01828">
    <property type="entry name" value="pyru_phos_dikin"/>
    <property type="match status" value="1"/>
</dbReference>
<evidence type="ECO:0000256" key="4">
    <source>
        <dbReference type="ARBA" id="ARBA00022679"/>
    </source>
</evidence>
<evidence type="ECO:0000256" key="9">
    <source>
        <dbReference type="ARBA" id="ARBA00022842"/>
    </source>
</evidence>
<dbReference type="InterPro" id="IPR010121">
    <property type="entry name" value="Pyruvate_phosphate_dikinase"/>
</dbReference>
<dbReference type="EC" id="2.7.9.1" evidence="3"/>
<dbReference type="InterPro" id="IPR040442">
    <property type="entry name" value="Pyrv_kinase-like_dom_sf"/>
</dbReference>
<dbReference type="PROSITE" id="PS00370">
    <property type="entry name" value="PEP_ENZYMES_PHOS_SITE"/>
    <property type="match status" value="1"/>
</dbReference>
<feature type="binding site" evidence="10">
    <location>
        <position position="774"/>
    </location>
    <ligand>
        <name>Mg(2+)</name>
        <dbReference type="ChEBI" id="CHEBI:18420"/>
    </ligand>
</feature>
<dbReference type="BioCyc" id="CCAL311458:G131R-1243-MONOMER"/>
<feature type="binding site" evidence="10">
    <location>
        <position position="750"/>
    </location>
    <ligand>
        <name>Mg(2+)</name>
        <dbReference type="ChEBI" id="CHEBI:18420"/>
    </ligand>
</feature>
<dbReference type="AlphaFoldDB" id="E6N7L7"/>
<keyword evidence="6" id="KW-0547">Nucleotide-binding</keyword>
<dbReference type="SUPFAM" id="SSF56059">
    <property type="entry name" value="Glutathione synthetase ATP-binding domain-like"/>
    <property type="match status" value="1"/>
</dbReference>
<dbReference type="InterPro" id="IPR000121">
    <property type="entry name" value="PEP_util_C"/>
</dbReference>
<name>E6N7L7_CALS0</name>
<dbReference type="InterPro" id="IPR036637">
    <property type="entry name" value="Phosphohistidine_dom_sf"/>
</dbReference>
<keyword evidence="7 14" id="KW-0418">Kinase</keyword>
<evidence type="ECO:0000256" key="3">
    <source>
        <dbReference type="ARBA" id="ARBA00011994"/>
    </source>
</evidence>
<dbReference type="PANTHER" id="PTHR22931">
    <property type="entry name" value="PHOSPHOENOLPYRUVATE DIKINASE-RELATED"/>
    <property type="match status" value="1"/>
</dbReference>
<dbReference type="Gene3D" id="3.50.30.10">
    <property type="entry name" value="Phosphohistidine domain"/>
    <property type="match status" value="1"/>
</dbReference>
<proteinExistence type="inferred from homology"/>
<evidence type="ECO:0000313" key="16">
    <source>
        <dbReference type="EMBL" id="BAJ51082.1"/>
    </source>
</evidence>
<dbReference type="GO" id="GO:0016301">
    <property type="term" value="F:kinase activity"/>
    <property type="evidence" value="ECO:0007669"/>
    <property type="project" value="UniProtKB-KW"/>
</dbReference>
<dbReference type="PIRSF" id="PIRSF000853">
    <property type="entry name" value="PPDK"/>
    <property type="match status" value="1"/>
</dbReference>
<reference evidence="14 17" key="1">
    <citation type="journal article" date="2005" name="Environ. Microbiol.">
        <title>Genetic and functional properties of uncultivated thermophilic crenarchaeotes from a subsurface gold mine as revealed by analysis of genome fragments.</title>
        <authorList>
            <person name="Nunoura T."/>
            <person name="Hirayama H."/>
            <person name="Takami H."/>
            <person name="Oida H."/>
            <person name="Nishi S."/>
            <person name="Shimamura S."/>
            <person name="Suzuki Y."/>
            <person name="Inagaki F."/>
            <person name="Takai K."/>
            <person name="Nealson K.H."/>
            <person name="Horikoshi K."/>
        </authorList>
    </citation>
    <scope>NUCLEOTIDE SEQUENCE [LARGE SCALE GENOMIC DNA]</scope>
</reference>
<keyword evidence="4 14" id="KW-0808">Transferase</keyword>
<dbReference type="InterPro" id="IPR008279">
    <property type="entry name" value="PEP-util_enz_mobile_dom"/>
</dbReference>
<dbReference type="STRING" id="311458.CSUB_C1231"/>
<evidence type="ECO:0000256" key="6">
    <source>
        <dbReference type="ARBA" id="ARBA00022741"/>
    </source>
</evidence>
<keyword evidence="14" id="KW-0670">Pyruvate</keyword>
<dbReference type="EMBL" id="BA000048">
    <property type="protein sequence ID" value="BAJ51082.1"/>
    <property type="molecule type" value="Genomic_DNA"/>
</dbReference>
<evidence type="ECO:0000256" key="10">
    <source>
        <dbReference type="PIRSR" id="PIRSR000853-3"/>
    </source>
</evidence>
<accession>E6N7L7</accession>
<keyword evidence="9 10" id="KW-0460">Magnesium</keyword>